<dbReference type="Proteomes" id="UP000032748">
    <property type="component" value="Chromosome"/>
</dbReference>
<dbReference type="AlphaFoldDB" id="A0A0D5Y295"/>
<evidence type="ECO:0000313" key="1">
    <source>
        <dbReference type="EMBL" id="AKA25483.1"/>
    </source>
</evidence>
<organism evidence="1 2">
    <name type="scientific">Pseudomonas chlororaphis</name>
    <dbReference type="NCBI Taxonomy" id="587753"/>
    <lineage>
        <taxon>Bacteria</taxon>
        <taxon>Pseudomonadati</taxon>
        <taxon>Pseudomonadota</taxon>
        <taxon>Gammaproteobacteria</taxon>
        <taxon>Pseudomonadales</taxon>
        <taxon>Pseudomonadaceae</taxon>
        <taxon>Pseudomonas</taxon>
    </lineage>
</organism>
<dbReference type="EMBL" id="CP011110">
    <property type="protein sequence ID" value="AKA25483.1"/>
    <property type="molecule type" value="Genomic_DNA"/>
</dbReference>
<sequence>MAKTLKEAGEVVETSPQPNKAVTFIDQEYTRRTLVLPDWLVLEVVQGQVTLAGDDAPGLAYMRNRSDFKEA</sequence>
<evidence type="ECO:0000313" key="2">
    <source>
        <dbReference type="Proteomes" id="UP000032748"/>
    </source>
</evidence>
<name>A0A0D5Y295_9PSED</name>
<dbReference type="PATRIC" id="fig|587753.10.peg.4028"/>
<dbReference type="KEGG" id="pcz:PCL1606_40340"/>
<reference evidence="1 2" key="1">
    <citation type="journal article" date="2015" name="Mol. Plant Microbe Interact.">
        <title>Comparative Genomic Analysis of Pseudomonas chlororaphis PCL1606 Reveals New Insight into Antifungal Compounds Involved in Biocontrol.</title>
        <authorList>
            <person name="Calderon C.E."/>
            <person name="Ramos C."/>
            <person name="de Vicente A."/>
            <person name="Cazorla F.M."/>
        </authorList>
    </citation>
    <scope>NUCLEOTIDE SEQUENCE [LARGE SCALE GENOMIC DNA]</scope>
    <source>
        <strain evidence="1 2">PCL1606</strain>
    </source>
</reference>
<gene>
    <name evidence="1" type="ORF">PCL1606_40340</name>
</gene>
<accession>A0A0D5Y295</accession>
<proteinExistence type="predicted"/>
<dbReference type="OrthoDB" id="6960643at2"/>
<protein>
    <submittedName>
        <fullName evidence="1">Uncharacterized protein</fullName>
    </submittedName>
</protein>
<dbReference type="RefSeq" id="WP_045884390.1">
    <property type="nucleotide sequence ID" value="NZ_CP011110.1"/>
</dbReference>